<proteinExistence type="predicted"/>
<feature type="non-terminal residue" evidence="2">
    <location>
        <position position="1"/>
    </location>
</feature>
<organism evidence="2">
    <name type="scientific">marine sediment metagenome</name>
    <dbReference type="NCBI Taxonomy" id="412755"/>
    <lineage>
        <taxon>unclassified sequences</taxon>
        <taxon>metagenomes</taxon>
        <taxon>ecological metagenomes</taxon>
    </lineage>
</organism>
<sequence>RSSGFSAASLHPATMDITDGFIAIGTQLKIEKPIKGCIVTSCDSIDGPIVKLFNGSVKKIKTGEEAKKIYKDVEEIIYLGDLLLSFSDVTNRNFHLIKPGYVEEIWKLELREKNPVLEKNIDCFNTAFEDAIKISKEDKVPLHPEYIFYWTEVCVGARCRFFKR</sequence>
<comment type="caution">
    <text evidence="2">The sequence shown here is derived from an EMBL/GenBank/DDBJ whole genome shotgun (WGS) entry which is preliminary data.</text>
</comment>
<dbReference type="PANTHER" id="PTHR42210:SF1">
    <property type="entry name" value="DNA POLYMERASE II LARGE SUBUNIT"/>
    <property type="match status" value="1"/>
</dbReference>
<name>X1USQ3_9ZZZZ</name>
<dbReference type="AlphaFoldDB" id="X1USQ3"/>
<evidence type="ECO:0000313" key="2">
    <source>
        <dbReference type="EMBL" id="GAJ02931.1"/>
    </source>
</evidence>
<gene>
    <name evidence="2" type="ORF">S12H4_53390</name>
</gene>
<dbReference type="GO" id="GO:0003677">
    <property type="term" value="F:DNA binding"/>
    <property type="evidence" value="ECO:0007669"/>
    <property type="project" value="InterPro"/>
</dbReference>
<feature type="domain" description="DNA polymerase II large subunit DP2 central" evidence="1">
    <location>
        <begin position="1"/>
        <end position="153"/>
    </location>
</feature>
<evidence type="ECO:0000259" key="1">
    <source>
        <dbReference type="Pfam" id="PF24844"/>
    </source>
</evidence>
<dbReference type="PANTHER" id="PTHR42210">
    <property type="entry name" value="DNA POLYMERASE II LARGE SUBUNIT"/>
    <property type="match status" value="1"/>
</dbReference>
<dbReference type="GO" id="GO:0006260">
    <property type="term" value="P:DNA replication"/>
    <property type="evidence" value="ECO:0007669"/>
    <property type="project" value="InterPro"/>
</dbReference>
<dbReference type="InterPro" id="IPR056171">
    <property type="entry name" value="PolC_DP2_central_dom"/>
</dbReference>
<dbReference type="EMBL" id="BARW01033980">
    <property type="protein sequence ID" value="GAJ02931.1"/>
    <property type="molecule type" value="Genomic_DNA"/>
</dbReference>
<protein>
    <recommendedName>
        <fullName evidence="1">DNA polymerase II large subunit DP2 central domain-containing protein</fullName>
    </recommendedName>
</protein>
<reference evidence="2" key="1">
    <citation type="journal article" date="2014" name="Front. Microbiol.">
        <title>High frequency of phylogenetically diverse reductive dehalogenase-homologous genes in deep subseafloor sedimentary metagenomes.</title>
        <authorList>
            <person name="Kawai M."/>
            <person name="Futagami T."/>
            <person name="Toyoda A."/>
            <person name="Takaki Y."/>
            <person name="Nishi S."/>
            <person name="Hori S."/>
            <person name="Arai W."/>
            <person name="Tsubouchi T."/>
            <person name="Morono Y."/>
            <person name="Uchiyama I."/>
            <person name="Ito T."/>
            <person name="Fujiyama A."/>
            <person name="Inagaki F."/>
            <person name="Takami H."/>
        </authorList>
    </citation>
    <scope>NUCLEOTIDE SEQUENCE</scope>
    <source>
        <strain evidence="2">Expedition CK06-06</strain>
    </source>
</reference>
<dbReference type="InterPro" id="IPR004475">
    <property type="entry name" value="PolC_DP2"/>
</dbReference>
<accession>X1USQ3</accession>
<dbReference type="Pfam" id="PF24844">
    <property type="entry name" value="PolC_DP2_central"/>
    <property type="match status" value="1"/>
</dbReference>
<dbReference type="GO" id="GO:0003887">
    <property type="term" value="F:DNA-directed DNA polymerase activity"/>
    <property type="evidence" value="ECO:0007669"/>
    <property type="project" value="InterPro"/>
</dbReference>